<feature type="region of interest" description="Disordered" evidence="1">
    <location>
        <begin position="1"/>
        <end position="22"/>
    </location>
</feature>
<evidence type="ECO:0000313" key="2">
    <source>
        <dbReference type="EMBL" id="ERN08845.1"/>
    </source>
</evidence>
<dbReference type="Proteomes" id="UP000017836">
    <property type="component" value="Unassembled WGS sequence"/>
</dbReference>
<reference evidence="3" key="1">
    <citation type="journal article" date="2013" name="Science">
        <title>The Amborella genome and the evolution of flowering plants.</title>
        <authorList>
            <consortium name="Amborella Genome Project"/>
        </authorList>
    </citation>
    <scope>NUCLEOTIDE SEQUENCE [LARGE SCALE GENOMIC DNA]</scope>
</reference>
<dbReference type="AlphaFoldDB" id="W1PNU0"/>
<keyword evidence="3" id="KW-1185">Reference proteome</keyword>
<sequence length="113" mass="13168">MNNNVNVATSNEGNMTMDMDDNYTQDEDEALDDETDGTMENNWQEPVIQECEGAQHDAVPDEREDLMRLASEEVQALRYRSYSTRERRSHNRYCNLVIHDDDNIEDVEGHNIE</sequence>
<evidence type="ECO:0000313" key="3">
    <source>
        <dbReference type="Proteomes" id="UP000017836"/>
    </source>
</evidence>
<dbReference type="Gramene" id="ERN08845">
    <property type="protein sequence ID" value="ERN08845"/>
    <property type="gene ID" value="AMTR_s00015p00091900"/>
</dbReference>
<gene>
    <name evidence="2" type="ORF">AMTR_s00015p00091900</name>
</gene>
<dbReference type="HOGENOM" id="CLU_167293_0_0_1"/>
<feature type="compositionally biased region" description="Polar residues" evidence="1">
    <location>
        <begin position="1"/>
        <end position="14"/>
    </location>
</feature>
<protein>
    <submittedName>
        <fullName evidence="2">Uncharacterized protein</fullName>
    </submittedName>
</protein>
<name>W1PNU0_AMBTC</name>
<evidence type="ECO:0000256" key="1">
    <source>
        <dbReference type="SAM" id="MobiDB-lite"/>
    </source>
</evidence>
<dbReference type="EMBL" id="KI393208">
    <property type="protein sequence ID" value="ERN08845.1"/>
    <property type="molecule type" value="Genomic_DNA"/>
</dbReference>
<accession>W1PNU0</accession>
<proteinExistence type="predicted"/>
<organism evidence="2 3">
    <name type="scientific">Amborella trichopoda</name>
    <dbReference type="NCBI Taxonomy" id="13333"/>
    <lineage>
        <taxon>Eukaryota</taxon>
        <taxon>Viridiplantae</taxon>
        <taxon>Streptophyta</taxon>
        <taxon>Embryophyta</taxon>
        <taxon>Tracheophyta</taxon>
        <taxon>Spermatophyta</taxon>
        <taxon>Magnoliopsida</taxon>
        <taxon>Amborellales</taxon>
        <taxon>Amborellaceae</taxon>
        <taxon>Amborella</taxon>
    </lineage>
</organism>